<evidence type="ECO:0000259" key="2">
    <source>
        <dbReference type="PROSITE" id="PS51372"/>
    </source>
</evidence>
<evidence type="ECO:0000313" key="3">
    <source>
        <dbReference type="EMBL" id="SPX20372.1"/>
    </source>
</evidence>
<dbReference type="InterPro" id="IPR050661">
    <property type="entry name" value="BglG_antiterminators"/>
</dbReference>
<evidence type="ECO:0000313" key="4">
    <source>
        <dbReference type="Proteomes" id="UP000250780"/>
    </source>
</evidence>
<evidence type="ECO:0000256" key="1">
    <source>
        <dbReference type="ARBA" id="ARBA00022737"/>
    </source>
</evidence>
<gene>
    <name evidence="3" type="primary">bglG_1</name>
    <name evidence="3" type="ORF">NCTC9073_06538</name>
</gene>
<dbReference type="AlphaFoldDB" id="A0A2X1NEW6"/>
<protein>
    <submittedName>
        <fullName evidence="3">Transcriptional antiterminator BglG</fullName>
    </submittedName>
</protein>
<dbReference type="PANTHER" id="PTHR30185:SF15">
    <property type="entry name" value="CRYPTIC BETA-GLUCOSIDE BGL OPERON ANTITERMINATOR"/>
    <property type="match status" value="1"/>
</dbReference>
<dbReference type="GO" id="GO:0006355">
    <property type="term" value="P:regulation of DNA-templated transcription"/>
    <property type="evidence" value="ECO:0007669"/>
    <property type="project" value="InterPro"/>
</dbReference>
<dbReference type="Gene3D" id="1.10.1790.10">
    <property type="entry name" value="PRD domain"/>
    <property type="match status" value="1"/>
</dbReference>
<dbReference type="Pfam" id="PF00874">
    <property type="entry name" value="PRD"/>
    <property type="match status" value="1"/>
</dbReference>
<organism evidence="3 4">
    <name type="scientific">Escherichia coli</name>
    <dbReference type="NCBI Taxonomy" id="562"/>
    <lineage>
        <taxon>Bacteria</taxon>
        <taxon>Pseudomonadati</taxon>
        <taxon>Pseudomonadota</taxon>
        <taxon>Gammaproteobacteria</taxon>
        <taxon>Enterobacterales</taxon>
        <taxon>Enterobacteriaceae</taxon>
        <taxon>Escherichia</taxon>
    </lineage>
</organism>
<dbReference type="EMBL" id="UASD01000011">
    <property type="protein sequence ID" value="SPX20372.1"/>
    <property type="molecule type" value="Genomic_DNA"/>
</dbReference>
<dbReference type="InterPro" id="IPR011608">
    <property type="entry name" value="PRD"/>
</dbReference>
<dbReference type="FunFam" id="1.10.1790.10:FF:000002">
    <property type="entry name" value="Cryptic beta-glucoside bgl operon antiterminator"/>
    <property type="match status" value="1"/>
</dbReference>
<dbReference type="PROSITE" id="PS51372">
    <property type="entry name" value="PRD_2"/>
    <property type="match status" value="1"/>
</dbReference>
<dbReference type="InterPro" id="IPR036634">
    <property type="entry name" value="PRD_sf"/>
</dbReference>
<reference evidence="3 4" key="1">
    <citation type="submission" date="2018-06" db="EMBL/GenBank/DDBJ databases">
        <authorList>
            <consortium name="Pathogen Informatics"/>
            <person name="Doyle S."/>
        </authorList>
    </citation>
    <scope>NUCLEOTIDE SEQUENCE [LARGE SCALE GENOMIC DNA]</scope>
    <source>
        <strain evidence="3 4">NCTC9073</strain>
    </source>
</reference>
<accession>A0A2X1NEW6</accession>
<dbReference type="PANTHER" id="PTHR30185">
    <property type="entry name" value="CRYPTIC BETA-GLUCOSIDE BGL OPERON ANTITERMINATOR"/>
    <property type="match status" value="1"/>
</dbReference>
<sequence length="132" mass="15430">MQLPKDEVGFIAMHLVSAQMSGNMEDVAGVTQLMREMLQLIKFQFSLNYQEESLSYQRLVTHLKFLSWRILEHASINDSDESLQQAVKQNYPQAWQCAERIAIFIGLQYQRKISPAEIMFLAINIERVRKEH</sequence>
<proteinExistence type="predicted"/>
<name>A0A2X1NEW6_ECOLX</name>
<feature type="domain" description="PRD" evidence="2">
    <location>
        <begin position="25"/>
        <end position="132"/>
    </location>
</feature>
<keyword evidence="1" id="KW-0677">Repeat</keyword>
<dbReference type="SUPFAM" id="SSF63520">
    <property type="entry name" value="PTS-regulatory domain, PRD"/>
    <property type="match status" value="1"/>
</dbReference>
<dbReference type="Proteomes" id="UP000250780">
    <property type="component" value="Unassembled WGS sequence"/>
</dbReference>